<sequence length="204" mass="23289">MKSILSNTNSTREVRVQFSGSGAGQLRLLSCRQAVLVGRSWSRNAWFQRNVLDDLVLNIQLQLFQKFSPICCCAEPEVNRRSTQHTALPSRARFSNIPTTWGEIGYWESASLRGLAPLESVKRKSSMIGETQSTTVLRYSVIPRVEFRREKLLATHRSLKPQSIRRGSVWNASRCVKDARGSEGIERKFARERILIHLRTQTDD</sequence>
<evidence type="ECO:0000313" key="1">
    <source>
        <dbReference type="EMBL" id="KAJ7032669.1"/>
    </source>
</evidence>
<accession>A0AAD6SS22</accession>
<protein>
    <submittedName>
        <fullName evidence="1">Uncharacterized protein</fullName>
    </submittedName>
</protein>
<keyword evidence="2" id="KW-1185">Reference proteome</keyword>
<dbReference type="Proteomes" id="UP001218188">
    <property type="component" value="Unassembled WGS sequence"/>
</dbReference>
<comment type="caution">
    <text evidence="1">The sequence shown here is derived from an EMBL/GenBank/DDBJ whole genome shotgun (WGS) entry which is preliminary data.</text>
</comment>
<dbReference type="AlphaFoldDB" id="A0AAD6SS22"/>
<name>A0AAD6SS22_9AGAR</name>
<reference evidence="1" key="1">
    <citation type="submission" date="2023-03" db="EMBL/GenBank/DDBJ databases">
        <title>Massive genome expansion in bonnet fungi (Mycena s.s.) driven by repeated elements and novel gene families across ecological guilds.</title>
        <authorList>
            <consortium name="Lawrence Berkeley National Laboratory"/>
            <person name="Harder C.B."/>
            <person name="Miyauchi S."/>
            <person name="Viragh M."/>
            <person name="Kuo A."/>
            <person name="Thoen E."/>
            <person name="Andreopoulos B."/>
            <person name="Lu D."/>
            <person name="Skrede I."/>
            <person name="Drula E."/>
            <person name="Henrissat B."/>
            <person name="Morin E."/>
            <person name="Kohler A."/>
            <person name="Barry K."/>
            <person name="LaButti K."/>
            <person name="Morin E."/>
            <person name="Salamov A."/>
            <person name="Lipzen A."/>
            <person name="Mereny Z."/>
            <person name="Hegedus B."/>
            <person name="Baldrian P."/>
            <person name="Stursova M."/>
            <person name="Weitz H."/>
            <person name="Taylor A."/>
            <person name="Grigoriev I.V."/>
            <person name="Nagy L.G."/>
            <person name="Martin F."/>
            <person name="Kauserud H."/>
        </authorList>
    </citation>
    <scope>NUCLEOTIDE SEQUENCE</scope>
    <source>
        <strain evidence="1">CBHHK200</strain>
    </source>
</reference>
<proteinExistence type="predicted"/>
<gene>
    <name evidence="1" type="ORF">C8F04DRAFT_1184860</name>
</gene>
<evidence type="ECO:0000313" key="2">
    <source>
        <dbReference type="Proteomes" id="UP001218188"/>
    </source>
</evidence>
<dbReference type="EMBL" id="JARJCM010000071">
    <property type="protein sequence ID" value="KAJ7032669.1"/>
    <property type="molecule type" value="Genomic_DNA"/>
</dbReference>
<organism evidence="1 2">
    <name type="scientific">Mycena alexandri</name>
    <dbReference type="NCBI Taxonomy" id="1745969"/>
    <lineage>
        <taxon>Eukaryota</taxon>
        <taxon>Fungi</taxon>
        <taxon>Dikarya</taxon>
        <taxon>Basidiomycota</taxon>
        <taxon>Agaricomycotina</taxon>
        <taxon>Agaricomycetes</taxon>
        <taxon>Agaricomycetidae</taxon>
        <taxon>Agaricales</taxon>
        <taxon>Marasmiineae</taxon>
        <taxon>Mycenaceae</taxon>
        <taxon>Mycena</taxon>
    </lineage>
</organism>